<comment type="similarity">
    <text evidence="9">Belongs to the TrpF family.</text>
</comment>
<dbReference type="PANTHER" id="PTHR42894">
    <property type="entry name" value="N-(5'-PHOSPHORIBOSYL)ANTHRANILATE ISOMERASE"/>
    <property type="match status" value="1"/>
</dbReference>
<dbReference type="RefSeq" id="WP_155701957.1">
    <property type="nucleotide sequence ID" value="NZ_CP034235.1"/>
</dbReference>
<evidence type="ECO:0000256" key="9">
    <source>
        <dbReference type="HAMAP-Rule" id="MF_00135"/>
    </source>
</evidence>
<dbReference type="Pfam" id="PF00697">
    <property type="entry name" value="PRAI"/>
    <property type="match status" value="1"/>
</dbReference>
<comment type="catalytic activity">
    <reaction evidence="1 9">
        <text>N-(5-phospho-beta-D-ribosyl)anthranilate = 1-(2-carboxyphenylamino)-1-deoxy-D-ribulose 5-phosphate</text>
        <dbReference type="Rhea" id="RHEA:21540"/>
        <dbReference type="ChEBI" id="CHEBI:18277"/>
        <dbReference type="ChEBI" id="CHEBI:58613"/>
        <dbReference type="EC" id="5.3.1.24"/>
    </reaction>
</comment>
<dbReference type="GO" id="GO:0000162">
    <property type="term" value="P:L-tryptophan biosynthetic process"/>
    <property type="evidence" value="ECO:0007669"/>
    <property type="project" value="UniProtKB-UniRule"/>
</dbReference>
<dbReference type="InterPro" id="IPR013785">
    <property type="entry name" value="Aldolase_TIM"/>
</dbReference>
<dbReference type="GO" id="GO:0004640">
    <property type="term" value="F:phosphoribosylanthranilate isomerase activity"/>
    <property type="evidence" value="ECO:0007669"/>
    <property type="project" value="UniProtKB-UniRule"/>
</dbReference>
<dbReference type="OrthoDB" id="9786954at2"/>
<evidence type="ECO:0000256" key="2">
    <source>
        <dbReference type="ARBA" id="ARBA00004664"/>
    </source>
</evidence>
<evidence type="ECO:0000313" key="12">
    <source>
        <dbReference type="Proteomes" id="UP000426246"/>
    </source>
</evidence>
<evidence type="ECO:0000256" key="7">
    <source>
        <dbReference type="ARBA" id="ARBA00023141"/>
    </source>
</evidence>
<protein>
    <recommendedName>
        <fullName evidence="4 9">N-(5'-phosphoribosyl)anthranilate isomerase</fullName>
        <shortName evidence="9">PRAI</shortName>
        <ecNumber evidence="3 9">5.3.1.24</ecNumber>
    </recommendedName>
</protein>
<evidence type="ECO:0000259" key="10">
    <source>
        <dbReference type="Pfam" id="PF00697"/>
    </source>
</evidence>
<reference evidence="12" key="1">
    <citation type="submission" date="2018-11" db="EMBL/GenBank/DDBJ databases">
        <title>Complete genome sequence of Paenibacillus sp. ML311-T8.</title>
        <authorList>
            <person name="Nam Y.-D."/>
            <person name="Kang J."/>
            <person name="Chung W.-H."/>
            <person name="Park Y.S."/>
        </authorList>
    </citation>
    <scope>NUCLEOTIDE SEQUENCE [LARGE SCALE GENOMIC DNA]</scope>
    <source>
        <strain evidence="12">ML311-T8</strain>
    </source>
</reference>
<dbReference type="HAMAP" id="MF_00135">
    <property type="entry name" value="PRAI"/>
    <property type="match status" value="1"/>
</dbReference>
<dbReference type="InterPro" id="IPR044643">
    <property type="entry name" value="TrpF_fam"/>
</dbReference>
<evidence type="ECO:0000256" key="3">
    <source>
        <dbReference type="ARBA" id="ARBA00012572"/>
    </source>
</evidence>
<evidence type="ECO:0000256" key="5">
    <source>
        <dbReference type="ARBA" id="ARBA00022605"/>
    </source>
</evidence>
<comment type="pathway">
    <text evidence="2 9">Amino-acid biosynthesis; L-tryptophan biosynthesis; L-tryptophan from chorismate: step 3/5.</text>
</comment>
<keyword evidence="5 9" id="KW-0028">Amino-acid biosynthesis</keyword>
<dbReference type="CDD" id="cd00405">
    <property type="entry name" value="PRAI"/>
    <property type="match status" value="1"/>
</dbReference>
<keyword evidence="6 9" id="KW-0822">Tryptophan biosynthesis</keyword>
<dbReference type="AlphaFoldDB" id="A0A6B8RM85"/>
<evidence type="ECO:0000256" key="1">
    <source>
        <dbReference type="ARBA" id="ARBA00001164"/>
    </source>
</evidence>
<organism evidence="11 12">
    <name type="scientific">Paenibacillus psychroresistens</name>
    <dbReference type="NCBI Taxonomy" id="1778678"/>
    <lineage>
        <taxon>Bacteria</taxon>
        <taxon>Bacillati</taxon>
        <taxon>Bacillota</taxon>
        <taxon>Bacilli</taxon>
        <taxon>Bacillales</taxon>
        <taxon>Paenibacillaceae</taxon>
        <taxon>Paenibacillus</taxon>
    </lineage>
</organism>
<evidence type="ECO:0000256" key="6">
    <source>
        <dbReference type="ARBA" id="ARBA00022822"/>
    </source>
</evidence>
<dbReference type="UniPathway" id="UPA00035">
    <property type="reaction ID" value="UER00042"/>
</dbReference>
<evidence type="ECO:0000313" key="11">
    <source>
        <dbReference type="EMBL" id="QGQ96864.1"/>
    </source>
</evidence>
<dbReference type="Proteomes" id="UP000426246">
    <property type="component" value="Chromosome"/>
</dbReference>
<gene>
    <name evidence="9" type="primary">trpF</name>
    <name evidence="11" type="ORF">EHS13_19235</name>
</gene>
<dbReference type="SUPFAM" id="SSF51366">
    <property type="entry name" value="Ribulose-phoshate binding barrel"/>
    <property type="match status" value="1"/>
</dbReference>
<feature type="domain" description="N-(5'phosphoribosyl) anthranilate isomerase (PRAI)" evidence="10">
    <location>
        <begin position="13"/>
        <end position="228"/>
    </location>
</feature>
<keyword evidence="12" id="KW-1185">Reference proteome</keyword>
<dbReference type="EC" id="5.3.1.24" evidence="3 9"/>
<keyword evidence="7 9" id="KW-0057">Aromatic amino acid biosynthesis</keyword>
<dbReference type="InterPro" id="IPR001240">
    <property type="entry name" value="PRAI_dom"/>
</dbReference>
<name>A0A6B8RM85_9BACL</name>
<sequence>MENDVEIKTTTSVKICGIMNLDTVRALAELPIDQVGFIFAPSKRQVTPKQAGEMIALLKNVYAEHDLTTPQTVGVFVNPTQELISETMAKAKLDIIQLHSPEPVEFCQWIKETFDVKIYKVISVSESSQIQQQLRLLQSYVGVVDAILLDTYDPIVGGGTGKTFAWHCIKEYLAWTKQRGLQLIVAGGLDEENVSQLIADYHPDGVDISSGVETDGSKDPLKIKRFVERVKGL</sequence>
<keyword evidence="8 9" id="KW-0413">Isomerase</keyword>
<dbReference type="KEGG" id="ppsc:EHS13_19235"/>
<dbReference type="PANTHER" id="PTHR42894:SF1">
    <property type="entry name" value="N-(5'-PHOSPHORIBOSYL)ANTHRANILATE ISOMERASE"/>
    <property type="match status" value="1"/>
</dbReference>
<evidence type="ECO:0000256" key="4">
    <source>
        <dbReference type="ARBA" id="ARBA00022272"/>
    </source>
</evidence>
<evidence type="ECO:0000256" key="8">
    <source>
        <dbReference type="ARBA" id="ARBA00023235"/>
    </source>
</evidence>
<accession>A0A6B8RM85</accession>
<proteinExistence type="inferred from homology"/>
<dbReference type="EMBL" id="CP034235">
    <property type="protein sequence ID" value="QGQ96864.1"/>
    <property type="molecule type" value="Genomic_DNA"/>
</dbReference>
<dbReference type="InterPro" id="IPR011060">
    <property type="entry name" value="RibuloseP-bd_barrel"/>
</dbReference>
<dbReference type="Gene3D" id="3.20.20.70">
    <property type="entry name" value="Aldolase class I"/>
    <property type="match status" value="1"/>
</dbReference>